<comment type="caution">
    <text evidence="1">The sequence shown here is derived from an EMBL/GenBank/DDBJ whole genome shotgun (WGS) entry which is preliminary data.</text>
</comment>
<accession>A0A8H3IVA0</accession>
<protein>
    <submittedName>
        <fullName evidence="1">Uncharacterized protein</fullName>
    </submittedName>
</protein>
<dbReference type="EMBL" id="CAJPDS010000071">
    <property type="protein sequence ID" value="CAF9933863.1"/>
    <property type="molecule type" value="Genomic_DNA"/>
</dbReference>
<dbReference type="AlphaFoldDB" id="A0A8H3IVA0"/>
<evidence type="ECO:0000313" key="1">
    <source>
        <dbReference type="EMBL" id="CAF9933863.1"/>
    </source>
</evidence>
<dbReference type="Proteomes" id="UP000664521">
    <property type="component" value="Unassembled WGS sequence"/>
</dbReference>
<proteinExistence type="predicted"/>
<gene>
    <name evidence="1" type="ORF">HETSPECPRED_009026</name>
</gene>
<evidence type="ECO:0000313" key="2">
    <source>
        <dbReference type="Proteomes" id="UP000664521"/>
    </source>
</evidence>
<reference evidence="1" key="1">
    <citation type="submission" date="2021-03" db="EMBL/GenBank/DDBJ databases">
        <authorList>
            <person name="Tagirdzhanova G."/>
        </authorList>
    </citation>
    <scope>NUCLEOTIDE SEQUENCE</scope>
</reference>
<sequence length="92" mass="10285">MSTVALEIGSQAKGAHGTYTIAEKLHRDNVWRGANTQTNTNVIVKTAPESLLRNERNMLTRFRDVPTLRRLLNEVQDPPLLLLEFEPAGQGC</sequence>
<organism evidence="1 2">
    <name type="scientific">Heterodermia speciosa</name>
    <dbReference type="NCBI Taxonomy" id="116794"/>
    <lineage>
        <taxon>Eukaryota</taxon>
        <taxon>Fungi</taxon>
        <taxon>Dikarya</taxon>
        <taxon>Ascomycota</taxon>
        <taxon>Pezizomycotina</taxon>
        <taxon>Lecanoromycetes</taxon>
        <taxon>OSLEUM clade</taxon>
        <taxon>Lecanoromycetidae</taxon>
        <taxon>Caliciales</taxon>
        <taxon>Physciaceae</taxon>
        <taxon>Heterodermia</taxon>
    </lineage>
</organism>
<keyword evidence="2" id="KW-1185">Reference proteome</keyword>
<dbReference type="OrthoDB" id="5979581at2759"/>
<name>A0A8H3IVA0_9LECA</name>